<sequence length="429" mass="48169">MRELKFAIIGAGSTYTPELIEGLIVRKDNLKLDSLYLMDIDDRKLEIIYQFTKRMLGKGGINSKVVMTKSLDEAVEGANYVICQVRAGKLDARILDEKIPLKYNLLGQETTGAGGFMNALRTIPVIMNVARKMEKLAPDAWMINFSNPSGIIAEAVLNNSNVKMIGLCNGPYGMIKRAKEMLPEGTKEFDYDFVGLNHLCWITGIYADGKNIISEKLNSNTEFAKLKNLTETKRDDVLLRATGGIPVGYLDYYYFRDKKIQECKEKEKTRGEECKIIEEELLELYQQPELNEKPKQLEKRGGANYSTVAVSLIDAIENDKNEYHVVDVKNNGALDFMDKDDVVEVKCLVNKNGATPVKINNFDNQYIIGLMRAVKAYEKLTVKAGLTGDYDAALAALMVHPLIGDYVKAKGVLDEMLQANKEFLPQFKL</sequence>
<evidence type="ECO:0000259" key="12">
    <source>
        <dbReference type="Pfam" id="PF11975"/>
    </source>
</evidence>
<comment type="cofactor">
    <cofactor evidence="11">
        <name>NAD(+)</name>
        <dbReference type="ChEBI" id="CHEBI:57540"/>
    </cofactor>
    <text evidence="11">Binds 1 NAD(+) per subunit.</text>
</comment>
<dbReference type="Proteomes" id="UP000236151">
    <property type="component" value="Unassembled WGS sequence"/>
</dbReference>
<keyword evidence="4 11" id="KW-0378">Hydrolase</keyword>
<dbReference type="EMBL" id="NIOJ01000007">
    <property type="protein sequence ID" value="PNU00774.1"/>
    <property type="molecule type" value="Genomic_DNA"/>
</dbReference>
<accession>A0A2K2FJ22</accession>
<dbReference type="SUPFAM" id="SSF56327">
    <property type="entry name" value="LDH C-terminal domain-like"/>
    <property type="match status" value="1"/>
</dbReference>
<comment type="caution">
    <text evidence="13">The sequence shown here is derived from an EMBL/GenBank/DDBJ whole genome shotgun (WGS) entry which is preliminary data.</text>
</comment>
<dbReference type="OrthoDB" id="9808275at2"/>
<evidence type="ECO:0000256" key="4">
    <source>
        <dbReference type="ARBA" id="ARBA00022801"/>
    </source>
</evidence>
<dbReference type="InterPro" id="IPR022616">
    <property type="entry name" value="Glyco_hydro_4_C"/>
</dbReference>
<keyword evidence="9" id="KW-0533">Nickel</keyword>
<dbReference type="RefSeq" id="WP_103080608.1">
    <property type="nucleotide sequence ID" value="NZ_CP021850.1"/>
</dbReference>
<keyword evidence="14" id="KW-1185">Reference proteome</keyword>
<dbReference type="GO" id="GO:0004553">
    <property type="term" value="F:hydrolase activity, hydrolyzing O-glycosyl compounds"/>
    <property type="evidence" value="ECO:0007669"/>
    <property type="project" value="InterPro"/>
</dbReference>
<dbReference type="InterPro" id="IPR036291">
    <property type="entry name" value="NAD(P)-bd_dom_sf"/>
</dbReference>
<dbReference type="InterPro" id="IPR015955">
    <property type="entry name" value="Lactate_DH/Glyco_Ohase_4_C"/>
</dbReference>
<dbReference type="GO" id="GO:0046872">
    <property type="term" value="F:metal ion binding"/>
    <property type="evidence" value="ECO:0007669"/>
    <property type="project" value="UniProtKB-KW"/>
</dbReference>
<dbReference type="PROSITE" id="PS01324">
    <property type="entry name" value="GLYCOSYL_HYDROL_F4"/>
    <property type="match status" value="1"/>
</dbReference>
<keyword evidence="9" id="KW-0408">Iron</keyword>
<feature type="binding site" evidence="8">
    <location>
        <position position="93"/>
    </location>
    <ligand>
        <name>substrate</name>
    </ligand>
</feature>
<proteinExistence type="inferred from homology"/>
<keyword evidence="3 9" id="KW-0479">Metal-binding</keyword>
<feature type="site" description="Increases basicity of active site Tyr" evidence="10">
    <location>
        <position position="109"/>
    </location>
</feature>
<evidence type="ECO:0000256" key="2">
    <source>
        <dbReference type="ARBA" id="ARBA00011881"/>
    </source>
</evidence>
<evidence type="ECO:0000256" key="8">
    <source>
        <dbReference type="PIRSR" id="PIRSR601088-2"/>
    </source>
</evidence>
<evidence type="ECO:0000256" key="7">
    <source>
        <dbReference type="ARBA" id="ARBA00023295"/>
    </source>
</evidence>
<dbReference type="GO" id="GO:0016616">
    <property type="term" value="F:oxidoreductase activity, acting on the CH-OH group of donors, NAD or NADP as acceptor"/>
    <property type="evidence" value="ECO:0007669"/>
    <property type="project" value="InterPro"/>
</dbReference>
<feature type="binding site" evidence="9">
    <location>
        <position position="198"/>
    </location>
    <ligand>
        <name>Mn(2+)</name>
        <dbReference type="ChEBI" id="CHEBI:29035"/>
    </ligand>
</feature>
<evidence type="ECO:0000256" key="6">
    <source>
        <dbReference type="ARBA" id="ARBA00023211"/>
    </source>
</evidence>
<dbReference type="CDD" id="cd05296">
    <property type="entry name" value="GH4_P_beta_glucosidase"/>
    <property type="match status" value="1"/>
</dbReference>
<dbReference type="Pfam" id="PF02056">
    <property type="entry name" value="Glyco_hydro_4"/>
    <property type="match status" value="1"/>
</dbReference>
<evidence type="ECO:0000256" key="9">
    <source>
        <dbReference type="PIRSR" id="PIRSR601088-3"/>
    </source>
</evidence>
<name>A0A2K2FJ22_9CLOT</name>
<evidence type="ECO:0000313" key="14">
    <source>
        <dbReference type="Proteomes" id="UP000236151"/>
    </source>
</evidence>
<keyword evidence="6 9" id="KW-0464">Manganese</keyword>
<dbReference type="PANTHER" id="PTHR32092">
    <property type="entry name" value="6-PHOSPHO-BETA-GLUCOSIDASE-RELATED"/>
    <property type="match status" value="1"/>
</dbReference>
<keyword evidence="5 11" id="KW-0520">NAD</keyword>
<dbReference type="PRINTS" id="PR00732">
    <property type="entry name" value="GLHYDRLASE4"/>
</dbReference>
<evidence type="ECO:0000256" key="11">
    <source>
        <dbReference type="RuleBase" id="RU361152"/>
    </source>
</evidence>
<keyword evidence="7 11" id="KW-0326">Glycosidase</keyword>
<protein>
    <submittedName>
        <fullName evidence="13">6-phospho-beta-glucosidase</fullName>
    </submittedName>
</protein>
<feature type="domain" description="Glycosyl hydrolase family 4 C-terminal" evidence="12">
    <location>
        <begin position="193"/>
        <end position="403"/>
    </location>
</feature>
<keyword evidence="9" id="KW-0170">Cobalt</keyword>
<dbReference type="AlphaFoldDB" id="A0A2K2FJ22"/>
<reference evidence="13 14" key="1">
    <citation type="submission" date="2017-06" db="EMBL/GenBank/DDBJ databases">
        <title>Investigating the central metabolism of Clostridium thermosuccinogenes.</title>
        <authorList>
            <person name="Koendjbiharie J.G."/>
            <person name="van Kranenburg R."/>
        </authorList>
    </citation>
    <scope>NUCLEOTIDE SEQUENCE [LARGE SCALE GENOMIC DNA]</scope>
    <source>
        <strain evidence="13 14">DSM 5806</strain>
    </source>
</reference>
<dbReference type="GO" id="GO:0005975">
    <property type="term" value="P:carbohydrate metabolic process"/>
    <property type="evidence" value="ECO:0007669"/>
    <property type="project" value="InterPro"/>
</dbReference>
<evidence type="ECO:0000256" key="5">
    <source>
        <dbReference type="ARBA" id="ARBA00023027"/>
    </source>
</evidence>
<feature type="binding site" evidence="8">
    <location>
        <position position="147"/>
    </location>
    <ligand>
        <name>substrate</name>
    </ligand>
</feature>
<dbReference type="PANTHER" id="PTHR32092:SF5">
    <property type="entry name" value="6-PHOSPHO-BETA-GLUCOSIDASE"/>
    <property type="match status" value="1"/>
</dbReference>
<gene>
    <name evidence="13" type="ORF">CDQ84_04930</name>
</gene>
<dbReference type="Gene3D" id="3.40.50.720">
    <property type="entry name" value="NAD(P)-binding Rossmann-like Domain"/>
    <property type="match status" value="1"/>
</dbReference>
<comment type="similarity">
    <text evidence="1 11">Belongs to the glycosyl hydrolase 4 family.</text>
</comment>
<dbReference type="InterPro" id="IPR019802">
    <property type="entry name" value="GlycHydrolase_4_CS"/>
</dbReference>
<dbReference type="InterPro" id="IPR001088">
    <property type="entry name" value="Glyco_hydro_4"/>
</dbReference>
<evidence type="ECO:0000313" key="13">
    <source>
        <dbReference type="EMBL" id="PNU00774.1"/>
    </source>
</evidence>
<dbReference type="SUPFAM" id="SSF51735">
    <property type="entry name" value="NAD(P)-binding Rossmann-fold domains"/>
    <property type="match status" value="1"/>
</dbReference>
<dbReference type="KEGG" id="cthd:CDO33_06940"/>
<comment type="subunit">
    <text evidence="2">Homotetramer.</text>
</comment>
<organism evidence="13 14">
    <name type="scientific">Clostridium thermosuccinogenes</name>
    <dbReference type="NCBI Taxonomy" id="84032"/>
    <lineage>
        <taxon>Bacteria</taxon>
        <taxon>Bacillati</taxon>
        <taxon>Bacillota</taxon>
        <taxon>Clostridia</taxon>
        <taxon>Eubacteriales</taxon>
        <taxon>Clostridiaceae</taxon>
        <taxon>Clostridium</taxon>
    </lineage>
</organism>
<evidence type="ECO:0000256" key="1">
    <source>
        <dbReference type="ARBA" id="ARBA00010141"/>
    </source>
</evidence>
<evidence type="ECO:0000256" key="10">
    <source>
        <dbReference type="PIRSR" id="PIRSR601088-4"/>
    </source>
</evidence>
<dbReference type="Gene3D" id="3.90.110.10">
    <property type="entry name" value="Lactate dehydrogenase/glycoside hydrolase, family 4, C-terminal"/>
    <property type="match status" value="1"/>
</dbReference>
<dbReference type="Pfam" id="PF11975">
    <property type="entry name" value="Glyco_hydro_4C"/>
    <property type="match status" value="1"/>
</dbReference>
<evidence type="ECO:0000256" key="3">
    <source>
        <dbReference type="ARBA" id="ARBA00022723"/>
    </source>
</evidence>
<feature type="binding site" evidence="9">
    <location>
        <position position="168"/>
    </location>
    <ligand>
        <name>Mn(2+)</name>
        <dbReference type="ChEBI" id="CHEBI:29035"/>
    </ligand>
</feature>